<organism evidence="2 3">
    <name type="scientific">Oryza meyeriana var. granulata</name>
    <dbReference type="NCBI Taxonomy" id="110450"/>
    <lineage>
        <taxon>Eukaryota</taxon>
        <taxon>Viridiplantae</taxon>
        <taxon>Streptophyta</taxon>
        <taxon>Embryophyta</taxon>
        <taxon>Tracheophyta</taxon>
        <taxon>Spermatophyta</taxon>
        <taxon>Magnoliopsida</taxon>
        <taxon>Liliopsida</taxon>
        <taxon>Poales</taxon>
        <taxon>Poaceae</taxon>
        <taxon>BOP clade</taxon>
        <taxon>Oryzoideae</taxon>
        <taxon>Oryzeae</taxon>
        <taxon>Oryzinae</taxon>
        <taxon>Oryza</taxon>
        <taxon>Oryza meyeriana</taxon>
    </lineage>
</organism>
<sequence length="83" mass="8665">MRKKLTKTRSTPVAGGAGEDAATAAIWPRGEAGPTPSSGGAAENWARRRWGEGLRGSEQGRSGAEKALLLSSLVASCRRSNKK</sequence>
<feature type="region of interest" description="Disordered" evidence="1">
    <location>
        <begin position="1"/>
        <end position="63"/>
    </location>
</feature>
<evidence type="ECO:0000256" key="1">
    <source>
        <dbReference type="SAM" id="MobiDB-lite"/>
    </source>
</evidence>
<keyword evidence="3" id="KW-1185">Reference proteome</keyword>
<proteinExistence type="predicted"/>
<dbReference type="EMBL" id="SPHZ02000007">
    <property type="protein sequence ID" value="KAF0905570.1"/>
    <property type="molecule type" value="Genomic_DNA"/>
</dbReference>
<dbReference type="Proteomes" id="UP000479710">
    <property type="component" value="Unassembled WGS sequence"/>
</dbReference>
<gene>
    <name evidence="2" type="ORF">E2562_007366</name>
</gene>
<evidence type="ECO:0000313" key="3">
    <source>
        <dbReference type="Proteomes" id="UP000479710"/>
    </source>
</evidence>
<accession>A0A6G1CZN5</accession>
<evidence type="ECO:0000313" key="2">
    <source>
        <dbReference type="EMBL" id="KAF0905570.1"/>
    </source>
</evidence>
<dbReference type="AlphaFoldDB" id="A0A6G1CZN5"/>
<name>A0A6G1CZN5_9ORYZ</name>
<protein>
    <submittedName>
        <fullName evidence="2">Uncharacterized protein</fullName>
    </submittedName>
</protein>
<comment type="caution">
    <text evidence="2">The sequence shown here is derived from an EMBL/GenBank/DDBJ whole genome shotgun (WGS) entry which is preliminary data.</text>
</comment>
<reference evidence="2 3" key="1">
    <citation type="submission" date="2019-11" db="EMBL/GenBank/DDBJ databases">
        <title>Whole genome sequence of Oryza granulata.</title>
        <authorList>
            <person name="Li W."/>
        </authorList>
    </citation>
    <scope>NUCLEOTIDE SEQUENCE [LARGE SCALE GENOMIC DNA]</scope>
    <source>
        <strain evidence="3">cv. Menghai</strain>
        <tissue evidence="2">Leaf</tissue>
    </source>
</reference>